<dbReference type="RefSeq" id="WP_258423376.1">
    <property type="nucleotide sequence ID" value="NZ_JANSUY010000007.1"/>
</dbReference>
<dbReference type="EMBL" id="JANSUY010000007">
    <property type="protein sequence ID" value="MCR9015522.1"/>
    <property type="molecule type" value="Genomic_DNA"/>
</dbReference>
<protein>
    <submittedName>
        <fullName evidence="1">Uncharacterized protein</fullName>
    </submittedName>
</protein>
<evidence type="ECO:0000313" key="2">
    <source>
        <dbReference type="Proteomes" id="UP001142175"/>
    </source>
</evidence>
<accession>A0A9X2P8T3</accession>
<dbReference type="AlphaFoldDB" id="A0A9X2P8T3"/>
<dbReference type="Proteomes" id="UP001142175">
    <property type="component" value="Unassembled WGS sequence"/>
</dbReference>
<evidence type="ECO:0000313" key="1">
    <source>
        <dbReference type="EMBL" id="MCR9015522.1"/>
    </source>
</evidence>
<proteinExistence type="predicted"/>
<comment type="caution">
    <text evidence="1">The sequence shown here is derived from an EMBL/GenBank/DDBJ whole genome shotgun (WGS) entry which is preliminary data.</text>
</comment>
<reference evidence="1" key="1">
    <citation type="submission" date="2022-08" db="EMBL/GenBank/DDBJ databases">
        <authorList>
            <person name="Zhang D."/>
        </authorList>
    </citation>
    <scope>NUCLEOTIDE SEQUENCE</scope>
    <source>
        <strain evidence="1">XJ19-11</strain>
    </source>
</reference>
<keyword evidence="2" id="KW-1185">Reference proteome</keyword>
<sequence length="207" mass="23387">MQKNFVAFFLFLVLFGAIPVSCDIICLDSCGCGNNAPPKDFSIQDFKVTDFLLGQTFNPDFYYPKEDFYKLIEVSDFEFLSQYEHYIPGSGFIQVGIACSPAPNVSKESITGIMITTKKQFGILPEENIEIGSDISGYFLISNYPSNSAETISDYLKSEPRIYLGDGLFLKWNSSLVENLELVFDLKIELSNGKIFVFEDEKMMLLK</sequence>
<gene>
    <name evidence="1" type="ORF">NU887_10785</name>
</gene>
<organism evidence="1 2">
    <name type="scientific">Aquiflexum gelatinilyticum</name>
    <dbReference type="NCBI Taxonomy" id="2961943"/>
    <lineage>
        <taxon>Bacteria</taxon>
        <taxon>Pseudomonadati</taxon>
        <taxon>Bacteroidota</taxon>
        <taxon>Cytophagia</taxon>
        <taxon>Cytophagales</taxon>
        <taxon>Cyclobacteriaceae</taxon>
        <taxon>Aquiflexum</taxon>
    </lineage>
</organism>
<name>A0A9X2P8T3_9BACT</name>